<feature type="chain" id="PRO_5037672346" evidence="1">
    <location>
        <begin position="31"/>
        <end position="394"/>
    </location>
</feature>
<dbReference type="SUPFAM" id="SSF50974">
    <property type="entry name" value="Nitrous oxide reductase, N-terminal domain"/>
    <property type="match status" value="1"/>
</dbReference>
<evidence type="ECO:0000256" key="1">
    <source>
        <dbReference type="SAM" id="SignalP"/>
    </source>
</evidence>
<evidence type="ECO:0000313" key="2">
    <source>
        <dbReference type="EMBL" id="MBM3225383.1"/>
    </source>
</evidence>
<dbReference type="Gene3D" id="2.130.10.10">
    <property type="entry name" value="YVTN repeat-like/Quinoprotein amine dehydrogenase"/>
    <property type="match status" value="1"/>
</dbReference>
<gene>
    <name evidence="2" type="ORF">FJZ47_16485</name>
</gene>
<dbReference type="InterPro" id="IPR011045">
    <property type="entry name" value="N2O_reductase_N"/>
</dbReference>
<evidence type="ECO:0000313" key="3">
    <source>
        <dbReference type="Proteomes" id="UP000712673"/>
    </source>
</evidence>
<dbReference type="PANTHER" id="PTHR47197">
    <property type="entry name" value="PROTEIN NIRF"/>
    <property type="match status" value="1"/>
</dbReference>
<dbReference type="InterPro" id="IPR051200">
    <property type="entry name" value="Host-pathogen_enzymatic-act"/>
</dbReference>
<comment type="caution">
    <text evidence="2">The sequence shown here is derived from an EMBL/GenBank/DDBJ whole genome shotgun (WGS) entry which is preliminary data.</text>
</comment>
<protein>
    <submittedName>
        <fullName evidence="2">YncE family protein</fullName>
    </submittedName>
</protein>
<name>A0A937W375_UNCTE</name>
<accession>A0A937W375</accession>
<organism evidence="2 3">
    <name type="scientific">Tectimicrobiota bacterium</name>
    <dbReference type="NCBI Taxonomy" id="2528274"/>
    <lineage>
        <taxon>Bacteria</taxon>
        <taxon>Pseudomonadati</taxon>
        <taxon>Nitrospinota/Tectimicrobiota group</taxon>
        <taxon>Candidatus Tectimicrobiota</taxon>
    </lineage>
</organism>
<dbReference type="InterPro" id="IPR015943">
    <property type="entry name" value="WD40/YVTN_repeat-like_dom_sf"/>
</dbReference>
<reference evidence="2" key="1">
    <citation type="submission" date="2019-03" db="EMBL/GenBank/DDBJ databases">
        <title>Lake Tanganyika Metagenome-Assembled Genomes (MAGs).</title>
        <authorList>
            <person name="Tran P."/>
        </authorList>
    </citation>
    <scope>NUCLEOTIDE SEQUENCE</scope>
    <source>
        <strain evidence="2">K_DeepCast_65m_m2_066</strain>
    </source>
</reference>
<keyword evidence="1" id="KW-0732">Signal</keyword>
<dbReference type="AlphaFoldDB" id="A0A937W375"/>
<dbReference type="InterPro" id="IPR019405">
    <property type="entry name" value="Lactonase_7-beta_prop"/>
</dbReference>
<sequence>MKPHSCWTFGTLWLGVATLTCCVVAPVALAQIAISANDNKMVLVNGVATVVQNPAPDTVAILDLQTFPPKILAEIDVPTSVVGPPMSVAITPDESLALVTAAMKIDPNDTTKQTPDNRLSVIDLKAAPPAVIATLETGKGPAGLSIDRQGTLALVANRAEGTVSVFSISGKEVKNIGAVKIGDEKTGVSHVAISPDGKTALVTRDGDSIVSVLAIDGTKVEYTKRDLTVGMRPYGAAISADGTVAVVANIGRGSGDHDTVSVIDMTAKPVRTVDTITVGQTPEGINLSQDGKLCAVVVMNGSNKPKDSPFFNDAGKVVVYRVEQKKLVKLAEAPIGHWSQGVAFTPDNQYLMVQNMVEKDLMLFKLAGDKLEDTGQRLQMKGGPAAIRTADKVR</sequence>
<dbReference type="EMBL" id="VGLS01000559">
    <property type="protein sequence ID" value="MBM3225383.1"/>
    <property type="molecule type" value="Genomic_DNA"/>
</dbReference>
<feature type="signal peptide" evidence="1">
    <location>
        <begin position="1"/>
        <end position="30"/>
    </location>
</feature>
<dbReference type="Proteomes" id="UP000712673">
    <property type="component" value="Unassembled WGS sequence"/>
</dbReference>
<proteinExistence type="predicted"/>
<dbReference type="Pfam" id="PF10282">
    <property type="entry name" value="Lactonase"/>
    <property type="match status" value="1"/>
</dbReference>
<dbReference type="PANTHER" id="PTHR47197:SF3">
    <property type="entry name" value="DIHYDRO-HEME D1 DEHYDROGENASE"/>
    <property type="match status" value="1"/>
</dbReference>